<dbReference type="EMBL" id="BCMM01000001">
    <property type="protein sequence ID" value="GAQ59750.1"/>
    <property type="molecule type" value="Genomic_DNA"/>
</dbReference>
<dbReference type="RefSeq" id="WP_059077946.1">
    <property type="nucleotide sequence ID" value="NZ_BCMM01000001.1"/>
</dbReference>
<feature type="domain" description="DUF305" evidence="2">
    <location>
        <begin position="73"/>
        <end position="220"/>
    </location>
</feature>
<proteinExistence type="predicted"/>
<comment type="caution">
    <text evidence="3">The sequence shown here is derived from an EMBL/GenBank/DDBJ whole genome shotgun (WGS) entry which is preliminary data.</text>
</comment>
<feature type="region of interest" description="Disordered" evidence="1">
    <location>
        <begin position="46"/>
        <end position="66"/>
    </location>
</feature>
<reference evidence="3 4" key="2">
    <citation type="journal article" date="2016" name="Genome Announc.">
        <title>Draft Genome Sequences of Streptomyces scabiei S58, Streptomyces turgidiscabies T45, and Streptomyces acidiscabies a10, the Pathogens of Potato Common Scab, Isolated in Japan.</title>
        <authorList>
            <person name="Tomihama T."/>
            <person name="Nishi Y."/>
            <person name="Sakai M."/>
            <person name="Ikenaga M."/>
            <person name="Okubo T."/>
            <person name="Ikeda S."/>
        </authorList>
    </citation>
    <scope>NUCLEOTIDE SEQUENCE [LARGE SCALE GENOMIC DNA]</scope>
    <source>
        <strain evidence="3 4">S58</strain>
    </source>
</reference>
<evidence type="ECO:0000313" key="3">
    <source>
        <dbReference type="EMBL" id="GAQ59750.1"/>
    </source>
</evidence>
<dbReference type="InterPro" id="IPR005183">
    <property type="entry name" value="DUF305_CopM-like"/>
</dbReference>
<dbReference type="PANTHER" id="PTHR36933:SF1">
    <property type="entry name" value="SLL0788 PROTEIN"/>
    <property type="match status" value="1"/>
</dbReference>
<organism evidence="3 4">
    <name type="scientific">Streptomyces scabiei</name>
    <dbReference type="NCBI Taxonomy" id="1930"/>
    <lineage>
        <taxon>Bacteria</taxon>
        <taxon>Bacillati</taxon>
        <taxon>Actinomycetota</taxon>
        <taxon>Actinomycetes</taxon>
        <taxon>Kitasatosporales</taxon>
        <taxon>Streptomycetaceae</taxon>
        <taxon>Streptomyces</taxon>
    </lineage>
</organism>
<gene>
    <name evidence="3" type="ORF">SsS58_00088</name>
</gene>
<protein>
    <recommendedName>
        <fullName evidence="2">DUF305 domain-containing protein</fullName>
    </recommendedName>
</protein>
<feature type="compositionally biased region" description="Low complexity" evidence="1">
    <location>
        <begin position="50"/>
        <end position="66"/>
    </location>
</feature>
<dbReference type="Gene3D" id="1.20.1260.10">
    <property type="match status" value="1"/>
</dbReference>
<evidence type="ECO:0000256" key="1">
    <source>
        <dbReference type="SAM" id="MobiDB-lite"/>
    </source>
</evidence>
<accession>A0A117EBP3</accession>
<dbReference type="Pfam" id="PF03713">
    <property type="entry name" value="DUF305"/>
    <property type="match status" value="1"/>
</dbReference>
<evidence type="ECO:0000313" key="4">
    <source>
        <dbReference type="Proteomes" id="UP000067448"/>
    </source>
</evidence>
<name>A0A117EBP3_STRSC</name>
<dbReference type="AlphaFoldDB" id="A0A117EBP3"/>
<dbReference type="Proteomes" id="UP000067448">
    <property type="component" value="Unassembled WGS sequence"/>
</dbReference>
<dbReference type="PANTHER" id="PTHR36933">
    <property type="entry name" value="SLL0788 PROTEIN"/>
    <property type="match status" value="1"/>
</dbReference>
<dbReference type="InterPro" id="IPR012347">
    <property type="entry name" value="Ferritin-like"/>
</dbReference>
<reference evidence="4" key="1">
    <citation type="submission" date="2015-11" db="EMBL/GenBank/DDBJ databases">
        <authorList>
            <consortium name="Cross-ministerial Strategic Innovation Promotion Program (SIP) consortium"/>
            <person name="Tomihama T."/>
            <person name="Ikenaga M."/>
            <person name="Sakai M."/>
            <person name="Okubo T."/>
            <person name="Ikeda S."/>
        </authorList>
    </citation>
    <scope>NUCLEOTIDE SEQUENCE [LARGE SCALE GENOMIC DNA]</scope>
    <source>
        <strain evidence="4">S58</strain>
    </source>
</reference>
<reference evidence="4" key="3">
    <citation type="submission" date="2016-02" db="EMBL/GenBank/DDBJ databases">
        <title>Draft genome of pathogenic Streptomyces sp. in Japan.</title>
        <authorList>
            <person name="Tomihama T."/>
            <person name="Ikenaga M."/>
            <person name="Sakai M."/>
            <person name="Okubo T."/>
            <person name="Ikeda S."/>
        </authorList>
    </citation>
    <scope>NUCLEOTIDE SEQUENCE [LARGE SCALE GENOMIC DNA]</scope>
    <source>
        <strain evidence="4">S58</strain>
    </source>
</reference>
<dbReference type="OrthoDB" id="26872at2"/>
<sequence length="223" mass="23910">MTALPRTPHTPRTLRSRPVRRAVAAGIVAAGTLLLTACGNDMNGMDHGSGKTSASTTASPTDGGTSDDFNKADVAFAQMMIPHHEQALEMARLAEGRASDTEIEEIAATIEKAQDPEIRTMKGWLKSWDEPTAVSSMPGMEHGGGDGNGMMADADMEHLKGLKNAEFDALFAEMMIEHHEGAIAMARDEQRDGEYTDATAMAGDIVKGQSAEVERLKDILDRL</sequence>
<evidence type="ECO:0000259" key="2">
    <source>
        <dbReference type="Pfam" id="PF03713"/>
    </source>
</evidence>